<dbReference type="EMBL" id="JACXLD010000009">
    <property type="protein sequence ID" value="MBD2860000.1"/>
    <property type="molecule type" value="Genomic_DNA"/>
</dbReference>
<comment type="caution">
    <text evidence="3">The sequence shown here is derived from an EMBL/GenBank/DDBJ whole genome shotgun (WGS) entry which is preliminary data.</text>
</comment>
<feature type="domain" description="Peptidoglycan binding-like" evidence="2">
    <location>
        <begin position="518"/>
        <end position="572"/>
    </location>
</feature>
<evidence type="ECO:0000259" key="2">
    <source>
        <dbReference type="Pfam" id="PF01471"/>
    </source>
</evidence>
<protein>
    <submittedName>
        <fullName evidence="3">Peptidoglycan-binding protein</fullName>
    </submittedName>
</protein>
<organism evidence="3 4">
    <name type="scientific">Spongiibacter pelagi</name>
    <dbReference type="NCBI Taxonomy" id="2760804"/>
    <lineage>
        <taxon>Bacteria</taxon>
        <taxon>Pseudomonadati</taxon>
        <taxon>Pseudomonadota</taxon>
        <taxon>Gammaproteobacteria</taxon>
        <taxon>Cellvibrionales</taxon>
        <taxon>Spongiibacteraceae</taxon>
        <taxon>Spongiibacter</taxon>
    </lineage>
</organism>
<proteinExistence type="predicted"/>
<dbReference type="AlphaFoldDB" id="A0A927GX00"/>
<reference evidence="3" key="1">
    <citation type="submission" date="2020-09" db="EMBL/GenBank/DDBJ databases">
        <authorList>
            <person name="Yoon J.-W."/>
        </authorList>
    </citation>
    <scope>NUCLEOTIDE SEQUENCE</scope>
    <source>
        <strain evidence="3">KMU-158</strain>
    </source>
</reference>
<dbReference type="Pfam" id="PF01471">
    <property type="entry name" value="PG_binding_1"/>
    <property type="match status" value="1"/>
</dbReference>
<feature type="signal peptide" evidence="1">
    <location>
        <begin position="1"/>
        <end position="27"/>
    </location>
</feature>
<dbReference type="InterPro" id="IPR002477">
    <property type="entry name" value="Peptidoglycan-bd-like"/>
</dbReference>
<keyword evidence="4" id="KW-1185">Reference proteome</keyword>
<dbReference type="Proteomes" id="UP000610558">
    <property type="component" value="Unassembled WGS sequence"/>
</dbReference>
<dbReference type="InterPro" id="IPR036366">
    <property type="entry name" value="PGBDSf"/>
</dbReference>
<evidence type="ECO:0000256" key="1">
    <source>
        <dbReference type="SAM" id="SignalP"/>
    </source>
</evidence>
<feature type="chain" id="PRO_5037572421" evidence="1">
    <location>
        <begin position="28"/>
        <end position="577"/>
    </location>
</feature>
<evidence type="ECO:0000313" key="4">
    <source>
        <dbReference type="Proteomes" id="UP000610558"/>
    </source>
</evidence>
<dbReference type="InterPro" id="IPR036365">
    <property type="entry name" value="PGBD-like_sf"/>
</dbReference>
<gene>
    <name evidence="3" type="ORF">IB286_13405</name>
</gene>
<name>A0A927GX00_9GAMM</name>
<dbReference type="RefSeq" id="WP_190766422.1">
    <property type="nucleotide sequence ID" value="NZ_JACXLD010000009.1"/>
</dbReference>
<dbReference type="Gene3D" id="1.10.101.10">
    <property type="entry name" value="PGBD-like superfamily/PGBD"/>
    <property type="match status" value="1"/>
</dbReference>
<sequence>MSEKKYGSAMAVFGSALFLIATSSAHADLFTDQYGNVGYSSAAECDAAVNSGSAKFYKSHTTQPFQLRQGEANVMTATLGSIPGYEQGACDLGAAHHHNRDGVAPELQGKYIPFSPNMDVNAYMDATGNIVRLSMKQCDNNFSGDMPRPISATEKVVAAPQPAPVEVATNDVSQNCFGNVLIPIKYETQYEKVEAIPATKKYISVPATYKTVEQQVMVQAEMIKQIPVPATYKTVEERVMVQAESVRKEPIPATYKTVTEQVLSKPASTKITVIPATFKTVSERVMVKEASTRYEPYPATFKTVTERVQISEAHKVWKRGHAYIGDALEVRPVTAFKVGADGKVQGSNVEQGWFNADNTRMDDDVMCLVEIPAQYKTITKQVLVSPAGVKEITVPAVYQTETRSVIDTPARTEEITIPAEYETVSRQVIDQPSSTRDIIIPARYEMVSRTVIDTPATIREEIIPAVYETVSHRVVDIPASVREEIIPAQYKTLERKVKVAEARTERRAILCDTNATPEKIKEIQTALNAAGFNPGPIDGVMRAKTMKAVNAYQRANDLPVDGYLNLETVKALGISVK</sequence>
<evidence type="ECO:0000313" key="3">
    <source>
        <dbReference type="EMBL" id="MBD2860000.1"/>
    </source>
</evidence>
<dbReference type="SUPFAM" id="SSF47090">
    <property type="entry name" value="PGBD-like"/>
    <property type="match status" value="1"/>
</dbReference>
<keyword evidence="1" id="KW-0732">Signal</keyword>
<accession>A0A927GX00</accession>